<comment type="caution">
    <text evidence="1">The sequence shown here is derived from an EMBL/GenBank/DDBJ whole genome shotgun (WGS) entry which is preliminary data.</text>
</comment>
<dbReference type="RefSeq" id="WP_120534312.1">
    <property type="nucleotide sequence ID" value="NZ_RAWI01000100.1"/>
</dbReference>
<dbReference type="PROSITE" id="PS51257">
    <property type="entry name" value="PROKAR_LIPOPROTEIN"/>
    <property type="match status" value="1"/>
</dbReference>
<name>A0ABX9QHX7_9BACT</name>
<dbReference type="EMBL" id="RAWI01000100">
    <property type="protein sequence ID" value="RKI08662.1"/>
    <property type="molecule type" value="Genomic_DNA"/>
</dbReference>
<protein>
    <recommendedName>
        <fullName evidence="3">Lipoprotein</fullName>
    </recommendedName>
</protein>
<gene>
    <name evidence="1" type="ORF">D7Y13_15545</name>
</gene>
<proteinExistence type="predicted"/>
<reference evidence="1 2" key="1">
    <citation type="submission" date="2018-09" db="EMBL/GenBank/DDBJ databases">
        <authorList>
            <person name="Livingstone P.G."/>
            <person name="Whitworth D.E."/>
        </authorList>
    </citation>
    <scope>NUCLEOTIDE SEQUENCE [LARGE SCALE GENOMIC DNA]</scope>
    <source>
        <strain evidence="1 2">CA031B</strain>
    </source>
</reference>
<dbReference type="Proteomes" id="UP000278907">
    <property type="component" value="Unassembled WGS sequence"/>
</dbReference>
<accession>A0ABX9QHX7</accession>
<organism evidence="1 2">
    <name type="scientific">Corallococcus praedator</name>
    <dbReference type="NCBI Taxonomy" id="2316724"/>
    <lineage>
        <taxon>Bacteria</taxon>
        <taxon>Pseudomonadati</taxon>
        <taxon>Myxococcota</taxon>
        <taxon>Myxococcia</taxon>
        <taxon>Myxococcales</taxon>
        <taxon>Cystobacterineae</taxon>
        <taxon>Myxococcaceae</taxon>
        <taxon>Corallococcus</taxon>
    </lineage>
</organism>
<sequence>MMLRWLIPLLLVALTGCGSITRSVRLDTGRGSPTVFTPRPSSNPVKLDGNKFEAAVEAMARFVRPPTRPQEAARRLFEVEPRSGSYLYEPRSRRITPLGSGEHLDGELPSADVELTRAYLRWCDRTARPGDCLRLLVEGPTVTGDGRYALSMALAQGVVLEEMMDAFKDMADPEAMITTVLWTWTTYMILLAVPEPFSKGIAAVMTATLIAYVGVDTFWNLIVGFKRLVDAADRATTFDELRAEGERYGKVMGRNAARAFAMLATAAIGSSAAGLAKQVPMLPGAAQAAVQAESQMGFRFAAIGEVETVAVSAEAVTISLAPGAVAMAASGNAGTTFPSGSKSWGSFSGFKKAMGPAGKGQEWHHIVEQTPGNVNRFGPQAVHNTENILRLDKGVHTRVSSFFSSIQRDITGSATLTVRQWLSTRSYATQREFGLLAIERVTKGFW</sequence>
<evidence type="ECO:0000313" key="1">
    <source>
        <dbReference type="EMBL" id="RKI08662.1"/>
    </source>
</evidence>
<evidence type="ECO:0008006" key="3">
    <source>
        <dbReference type="Google" id="ProtNLM"/>
    </source>
</evidence>
<keyword evidence="2" id="KW-1185">Reference proteome</keyword>
<evidence type="ECO:0000313" key="2">
    <source>
        <dbReference type="Proteomes" id="UP000278907"/>
    </source>
</evidence>